<sequence length="20" mass="2146">MARGVGRLNVDLIARTAGFQ</sequence>
<dbReference type="EMBL" id="LAZR01035556">
    <property type="protein sequence ID" value="KKL27189.1"/>
    <property type="molecule type" value="Genomic_DNA"/>
</dbReference>
<accession>A0A0F9BZA0</accession>
<proteinExistence type="predicted"/>
<comment type="caution">
    <text evidence="1">The sequence shown here is derived from an EMBL/GenBank/DDBJ whole genome shotgun (WGS) entry which is preliminary data.</text>
</comment>
<dbReference type="AlphaFoldDB" id="A0A0F9BZA0"/>
<evidence type="ECO:0000313" key="1">
    <source>
        <dbReference type="EMBL" id="KKL27189.1"/>
    </source>
</evidence>
<reference evidence="1" key="1">
    <citation type="journal article" date="2015" name="Nature">
        <title>Complex archaea that bridge the gap between prokaryotes and eukaryotes.</title>
        <authorList>
            <person name="Spang A."/>
            <person name="Saw J.H."/>
            <person name="Jorgensen S.L."/>
            <person name="Zaremba-Niedzwiedzka K."/>
            <person name="Martijn J."/>
            <person name="Lind A.E."/>
            <person name="van Eijk R."/>
            <person name="Schleper C."/>
            <person name="Guy L."/>
            <person name="Ettema T.J."/>
        </authorList>
    </citation>
    <scope>NUCLEOTIDE SEQUENCE</scope>
</reference>
<gene>
    <name evidence="1" type="ORF">LCGC14_2387640</name>
</gene>
<organism evidence="1">
    <name type="scientific">marine sediment metagenome</name>
    <dbReference type="NCBI Taxonomy" id="412755"/>
    <lineage>
        <taxon>unclassified sequences</taxon>
        <taxon>metagenomes</taxon>
        <taxon>ecological metagenomes</taxon>
    </lineage>
</organism>
<feature type="non-terminal residue" evidence="1">
    <location>
        <position position="20"/>
    </location>
</feature>
<name>A0A0F9BZA0_9ZZZZ</name>
<protein>
    <submittedName>
        <fullName evidence="1">Uncharacterized protein</fullName>
    </submittedName>
</protein>